<evidence type="ECO:0000313" key="11">
    <source>
        <dbReference type="Proteomes" id="UP000003340"/>
    </source>
</evidence>
<dbReference type="Gene3D" id="3.30.240.20">
    <property type="entry name" value="bsu07140 like domains"/>
    <property type="match status" value="2"/>
</dbReference>
<organism evidence="10 11">
    <name type="scientific">[Clostridium] methylpentosum DSM 5476</name>
    <dbReference type="NCBI Taxonomy" id="537013"/>
    <lineage>
        <taxon>Bacteria</taxon>
        <taxon>Bacillati</taxon>
        <taxon>Bacillota</taxon>
        <taxon>Clostridia</taxon>
        <taxon>Eubacteriales</taxon>
        <taxon>Oscillospiraceae</taxon>
        <taxon>Oscillospiraceae incertae sedis</taxon>
    </lineage>
</organism>
<evidence type="ECO:0000256" key="7">
    <source>
        <dbReference type="SAM" id="Phobius"/>
    </source>
</evidence>
<evidence type="ECO:0000256" key="1">
    <source>
        <dbReference type="ARBA" id="ARBA00004651"/>
    </source>
</evidence>
<keyword evidence="4 7" id="KW-0812">Transmembrane</keyword>
<feature type="domain" description="YetF-like N-terminal transmembrane" evidence="9">
    <location>
        <begin position="40"/>
        <end position="112"/>
    </location>
</feature>
<keyword evidence="3" id="KW-1003">Cell membrane</keyword>
<comment type="subcellular location">
    <subcellularLocation>
        <location evidence="1">Cell membrane</location>
        <topology evidence="1">Multi-pass membrane protein</topology>
    </subcellularLocation>
</comment>
<reference evidence="10 11" key="2">
    <citation type="submission" date="2009-02" db="EMBL/GenBank/DDBJ databases">
        <title>Draft genome sequence of Clostridium methylpentosum (DSM 5476).</title>
        <authorList>
            <person name="Sudarsanam P."/>
            <person name="Ley R."/>
            <person name="Guruge J."/>
            <person name="Turnbaugh P.J."/>
            <person name="Mahowald M."/>
            <person name="Liep D."/>
            <person name="Gordon J."/>
        </authorList>
    </citation>
    <scope>NUCLEOTIDE SEQUENCE [LARGE SCALE GENOMIC DNA]</scope>
    <source>
        <strain evidence="10 11">DSM 5476</strain>
    </source>
</reference>
<feature type="transmembrane region" description="Helical" evidence="7">
    <location>
        <begin position="35"/>
        <end position="56"/>
    </location>
</feature>
<evidence type="ECO:0000313" key="10">
    <source>
        <dbReference type="EMBL" id="EEG29508.1"/>
    </source>
</evidence>
<accession>C0EGB3</accession>
<reference evidence="10 11" key="1">
    <citation type="submission" date="2009-01" db="EMBL/GenBank/DDBJ databases">
        <authorList>
            <person name="Fulton L."/>
            <person name="Clifton S."/>
            <person name="Fulton B."/>
            <person name="Xu J."/>
            <person name="Minx P."/>
            <person name="Pepin K.H."/>
            <person name="Johnson M."/>
            <person name="Bhonagiri V."/>
            <person name="Nash W.E."/>
            <person name="Mardis E.R."/>
            <person name="Wilson R.K."/>
        </authorList>
    </citation>
    <scope>NUCLEOTIDE SEQUENCE [LARGE SCALE GENOMIC DNA]</scope>
    <source>
        <strain evidence="10 11">DSM 5476</strain>
    </source>
</reference>
<gene>
    <name evidence="10" type="ORF">CLOSTMETH_02906</name>
</gene>
<dbReference type="PANTHER" id="PTHR34582:SF7">
    <property type="entry name" value="UPF0702 TRANSMEMBRANE PROTEIN YDFS"/>
    <property type="match status" value="1"/>
</dbReference>
<proteinExistence type="inferred from homology"/>
<keyword evidence="6 7" id="KW-0472">Membrane</keyword>
<dbReference type="InterPro" id="IPR023090">
    <property type="entry name" value="UPF0702_alpha/beta_dom_sf"/>
</dbReference>
<dbReference type="Proteomes" id="UP000003340">
    <property type="component" value="Unassembled WGS sequence"/>
</dbReference>
<feature type="transmembrane region" description="Helical" evidence="7">
    <location>
        <begin position="68"/>
        <end position="88"/>
    </location>
</feature>
<dbReference type="Pfam" id="PF04239">
    <property type="entry name" value="DUF421"/>
    <property type="match status" value="1"/>
</dbReference>
<evidence type="ECO:0000256" key="3">
    <source>
        <dbReference type="ARBA" id="ARBA00022475"/>
    </source>
</evidence>
<evidence type="ECO:0000256" key="4">
    <source>
        <dbReference type="ARBA" id="ARBA00022692"/>
    </source>
</evidence>
<dbReference type="GO" id="GO:0005886">
    <property type="term" value="C:plasma membrane"/>
    <property type="evidence" value="ECO:0007669"/>
    <property type="project" value="UniProtKB-SubCell"/>
</dbReference>
<dbReference type="InterPro" id="IPR007353">
    <property type="entry name" value="DUF421"/>
</dbReference>
<evidence type="ECO:0000259" key="9">
    <source>
        <dbReference type="Pfam" id="PF20730"/>
    </source>
</evidence>
<dbReference type="PANTHER" id="PTHR34582">
    <property type="entry name" value="UPF0702 TRANSMEMBRANE PROTEIN YCAP"/>
    <property type="match status" value="1"/>
</dbReference>
<evidence type="ECO:0000256" key="2">
    <source>
        <dbReference type="ARBA" id="ARBA00006448"/>
    </source>
</evidence>
<keyword evidence="11" id="KW-1185">Reference proteome</keyword>
<comment type="caution">
    <text evidence="10">The sequence shown here is derived from an EMBL/GenBank/DDBJ whole genome shotgun (WGS) entry which is preliminary data.</text>
</comment>
<comment type="similarity">
    <text evidence="2">Belongs to the UPF0702 family.</text>
</comment>
<evidence type="ECO:0000256" key="5">
    <source>
        <dbReference type="ARBA" id="ARBA00022989"/>
    </source>
</evidence>
<dbReference type="Pfam" id="PF20730">
    <property type="entry name" value="YetF_N"/>
    <property type="match status" value="1"/>
</dbReference>
<dbReference type="AlphaFoldDB" id="C0EGB3"/>
<keyword evidence="5 7" id="KW-1133">Transmembrane helix</keyword>
<dbReference type="STRING" id="537013.CLOSTMETH_02906"/>
<sequence>MLIGNKHTAGDNPRQCIFCNRPEMLNMRWTIMYDIAMKIADILLRTVISFVVLFLLSRLIGVRQISQMTFYDYIVGITIGSIAATLTLDQEIPIYYALIAMVAYALLTVVVSRINLKSIKARRFFSGTPSILINKGTIIEKTMKQNHYNINDLLEECRQKGYFNITDIDYAIMESNGHVSILPKSTKRPVQPDDMGITPESEGLTYNLIIDGQILYDNLDSLGREKQWLLNQLKEQKVADISSVLLASADQSGNLTVFRKNLPLKDGDHFI</sequence>
<name>C0EGB3_9FIRM</name>
<feature type="transmembrane region" description="Helical" evidence="7">
    <location>
        <begin position="94"/>
        <end position="116"/>
    </location>
</feature>
<dbReference type="EMBL" id="ACEC01000098">
    <property type="protein sequence ID" value="EEG29508.1"/>
    <property type="molecule type" value="Genomic_DNA"/>
</dbReference>
<evidence type="ECO:0000259" key="8">
    <source>
        <dbReference type="Pfam" id="PF04239"/>
    </source>
</evidence>
<protein>
    <recommendedName>
        <fullName evidence="12">DUF421 domain-containing protein</fullName>
    </recommendedName>
</protein>
<dbReference type="HOGENOM" id="CLU_077149_0_2_9"/>
<feature type="domain" description="YetF C-terminal" evidence="8">
    <location>
        <begin position="117"/>
        <end position="249"/>
    </location>
</feature>
<dbReference type="eggNOG" id="COG2323">
    <property type="taxonomic scope" value="Bacteria"/>
</dbReference>
<dbReference type="InterPro" id="IPR048454">
    <property type="entry name" value="YetF_N"/>
</dbReference>
<evidence type="ECO:0000256" key="6">
    <source>
        <dbReference type="ARBA" id="ARBA00023136"/>
    </source>
</evidence>
<evidence type="ECO:0008006" key="12">
    <source>
        <dbReference type="Google" id="ProtNLM"/>
    </source>
</evidence>